<feature type="chain" id="PRO_5003258269" description="Secretion system C-terminal sorting domain-containing protein" evidence="1">
    <location>
        <begin position="33"/>
        <end position="508"/>
    </location>
</feature>
<dbReference type="Gene3D" id="2.160.20.110">
    <property type="match status" value="1"/>
</dbReference>
<keyword evidence="5" id="KW-1185">Reference proteome</keyword>
<dbReference type="OrthoDB" id="101122at2"/>
<dbReference type="Gene3D" id="2.60.40.10">
    <property type="entry name" value="Immunoglobulins"/>
    <property type="match status" value="1"/>
</dbReference>
<organism evidence="4 5">
    <name type="scientific">Pseudopedobacter saltans (strain ATCC 51119 / DSM 12145 / JCM 21818 / CCUG 39354 / LMG 10337 / NBRC 100064 / NCIMB 13643)</name>
    <name type="common">Pedobacter saltans</name>
    <dbReference type="NCBI Taxonomy" id="762903"/>
    <lineage>
        <taxon>Bacteria</taxon>
        <taxon>Pseudomonadati</taxon>
        <taxon>Bacteroidota</taxon>
        <taxon>Sphingobacteriia</taxon>
        <taxon>Sphingobacteriales</taxon>
        <taxon>Sphingobacteriaceae</taxon>
        <taxon>Pseudopedobacter</taxon>
    </lineage>
</organism>
<dbReference type="NCBIfam" id="TIGR04183">
    <property type="entry name" value="Por_Secre_tail"/>
    <property type="match status" value="1"/>
</dbReference>
<evidence type="ECO:0000256" key="1">
    <source>
        <dbReference type="SAM" id="SignalP"/>
    </source>
</evidence>
<dbReference type="eggNOG" id="COG5492">
    <property type="taxonomic scope" value="Bacteria"/>
</dbReference>
<accession>F0S9F5</accession>
<evidence type="ECO:0000259" key="2">
    <source>
        <dbReference type="Pfam" id="PF07581"/>
    </source>
</evidence>
<gene>
    <name evidence="4" type="ordered locus">Pedsa_1952</name>
</gene>
<dbReference type="STRING" id="762903.Pedsa_1952"/>
<evidence type="ECO:0000259" key="3">
    <source>
        <dbReference type="Pfam" id="PF18962"/>
    </source>
</evidence>
<dbReference type="eggNOG" id="COG4733">
    <property type="taxonomic scope" value="Bacteria"/>
</dbReference>
<reference evidence="4 5" key="1">
    <citation type="journal article" date="2011" name="Stand. Genomic Sci.">
        <title>Complete genome sequence of the gliding, heparinolytic Pedobacter saltans type strain (113).</title>
        <authorList>
            <person name="Liolios K."/>
            <person name="Sikorski J."/>
            <person name="Lu M."/>
            <person name="Nolan M."/>
            <person name="Lapidus A."/>
            <person name="Lucas S."/>
            <person name="Hammon N."/>
            <person name="Deshpande S."/>
            <person name="Cheng J.F."/>
            <person name="Tapia R."/>
            <person name="Han C."/>
            <person name="Goodwin L."/>
            <person name="Pitluck S."/>
            <person name="Huntemann M."/>
            <person name="Ivanova N."/>
            <person name="Pagani I."/>
            <person name="Mavromatis K."/>
            <person name="Ovchinikova G."/>
            <person name="Pati A."/>
            <person name="Chen A."/>
            <person name="Palaniappan K."/>
            <person name="Land M."/>
            <person name="Hauser L."/>
            <person name="Brambilla E.M."/>
            <person name="Kotsyurbenko O."/>
            <person name="Rohde M."/>
            <person name="Tindall B.J."/>
            <person name="Abt B."/>
            <person name="Goker M."/>
            <person name="Detter J.C."/>
            <person name="Woyke T."/>
            <person name="Bristow J."/>
            <person name="Eisen J.A."/>
            <person name="Markowitz V."/>
            <person name="Hugenholtz P."/>
            <person name="Klenk H.P."/>
            <person name="Kyrpides N.C."/>
        </authorList>
    </citation>
    <scope>NUCLEOTIDE SEQUENCE [LARGE SCALE GENOMIC DNA]</scope>
    <source>
        <strain evidence="5">ATCC 51119 / DSM 12145 / JCM 21818 / LMG 10337 / NBRC 100064 / NCIMB 13643</strain>
    </source>
</reference>
<protein>
    <recommendedName>
        <fullName evidence="6">Secretion system C-terminal sorting domain-containing protein</fullName>
    </recommendedName>
</protein>
<evidence type="ECO:0008006" key="6">
    <source>
        <dbReference type="Google" id="ProtNLM"/>
    </source>
</evidence>
<proteinExistence type="predicted"/>
<evidence type="ECO:0000313" key="5">
    <source>
        <dbReference type="Proteomes" id="UP000000310"/>
    </source>
</evidence>
<dbReference type="InterPro" id="IPR013783">
    <property type="entry name" value="Ig-like_fold"/>
</dbReference>
<dbReference type="InterPro" id="IPR011493">
    <property type="entry name" value="GLUG"/>
</dbReference>
<feature type="domain" description="Secretion system C-terminal sorting" evidence="3">
    <location>
        <begin position="435"/>
        <end position="505"/>
    </location>
</feature>
<keyword evidence="1" id="KW-0732">Signal</keyword>
<dbReference type="AlphaFoldDB" id="F0S9F5"/>
<dbReference type="HOGENOM" id="CLU_018669_0_0_10"/>
<dbReference type="Proteomes" id="UP000000310">
    <property type="component" value="Chromosome"/>
</dbReference>
<dbReference type="Pfam" id="PF18962">
    <property type="entry name" value="Por_Secre_tail"/>
    <property type="match status" value="1"/>
</dbReference>
<dbReference type="RefSeq" id="WP_013632992.1">
    <property type="nucleotide sequence ID" value="NC_015177.1"/>
</dbReference>
<dbReference type="InterPro" id="IPR026444">
    <property type="entry name" value="Secre_tail"/>
</dbReference>
<feature type="signal peptide" evidence="1">
    <location>
        <begin position="1"/>
        <end position="32"/>
    </location>
</feature>
<feature type="domain" description="GLUG" evidence="2">
    <location>
        <begin position="201"/>
        <end position="225"/>
    </location>
</feature>
<evidence type="ECO:0000313" key="4">
    <source>
        <dbReference type="EMBL" id="ADY52505.1"/>
    </source>
</evidence>
<dbReference type="EMBL" id="CP002545">
    <property type="protein sequence ID" value="ADY52505.1"/>
    <property type="molecule type" value="Genomic_DNA"/>
</dbReference>
<sequence>METSRPEKKLQLSRYFITILCALFMICNQATAQSINIATAADLAKIGNDANYPLNGDYVQTADINLSGYANWIPIGAFTGTYDGQYHYIDNLTIQGADKSSQGLFSEIGATGKVSSLHMRGVNINLAGWSSRIGAIAGYSYGKIMRVAVHNGTIRAYQQVGGIVGDLLSPGELSECYANVTVEDNGYVYSPPIPETPDNKGSYFGGLAGENRSIVTNCHAEGTVTGTSDVGGLIGYNTANSTISHNYSSGAVNGDEWLGGLIGFNGGSIEGSYWNITTSGQSTSHGTGAVGKTDAQMKQQATFAGWDFSNIWTINQGVSQPTLRWLDLAPLPVSLINFTAQAQGNRTKLIWQTAQETNNKEFIIYRSTDSKQFTEITRIAGAGNSSSIKNYYYDDENPLNGNNYYKLVQIDLDNKETELGIRIVSFELTDLSLQLYPNPTDDVVNISFRNSKYNLLTVTDLSGKVLQQVQIKPDESSMKVSLGNYPTGTYLLRFNGNDGTVTEKVMRK</sequence>
<name>F0S9F5_PSESL</name>
<reference evidence="5" key="2">
    <citation type="submission" date="2011-02" db="EMBL/GenBank/DDBJ databases">
        <title>The complete genome of Pedobacter saltans DSM 12145.</title>
        <authorList>
            <consortium name="US DOE Joint Genome Institute (JGI-PGF)"/>
            <person name="Lucas S."/>
            <person name="Copeland A."/>
            <person name="Lapidus A."/>
            <person name="Bruce D."/>
            <person name="Goodwin L."/>
            <person name="Pitluck S."/>
            <person name="Kyrpides N."/>
            <person name="Mavromatis K."/>
            <person name="Pagani I."/>
            <person name="Ivanova N."/>
            <person name="Ovchinnikova G."/>
            <person name="Lu M."/>
            <person name="Detter J.C."/>
            <person name="Han C."/>
            <person name="Land M."/>
            <person name="Hauser L."/>
            <person name="Markowitz V."/>
            <person name="Cheng J.-F."/>
            <person name="Hugenholtz P."/>
            <person name="Woyke T."/>
            <person name="Wu D."/>
            <person name="Tindall B."/>
            <person name="Pomrenke H.G."/>
            <person name="Brambilla E."/>
            <person name="Klenk H.-P."/>
            <person name="Eisen J.A."/>
        </authorList>
    </citation>
    <scope>NUCLEOTIDE SEQUENCE [LARGE SCALE GENOMIC DNA]</scope>
    <source>
        <strain evidence="5">ATCC 51119 / DSM 12145 / JCM 21818 / LMG 10337 / NBRC 100064 / NCIMB 13643</strain>
    </source>
</reference>
<dbReference type="Pfam" id="PF07581">
    <property type="entry name" value="Glug"/>
    <property type="match status" value="1"/>
</dbReference>
<dbReference type="KEGG" id="psn:Pedsa_1952"/>